<gene>
    <name evidence="5" type="ORF">AN936_11145</name>
</gene>
<dbReference type="PATRIC" id="fig|33050.5.peg.2307"/>
<dbReference type="InterPro" id="IPR019826">
    <property type="entry name" value="Carboxylesterase_B_AS"/>
</dbReference>
<proteinExistence type="inferred from homology"/>
<dbReference type="RefSeq" id="WP_054588208.1">
    <property type="nucleotide sequence ID" value="NZ_CP012700.1"/>
</dbReference>
<dbReference type="Proteomes" id="UP000058074">
    <property type="component" value="Chromosome"/>
</dbReference>
<dbReference type="PROSITE" id="PS00941">
    <property type="entry name" value="CARBOXYLESTERASE_B_2"/>
    <property type="match status" value="1"/>
</dbReference>
<feature type="domain" description="Carboxylesterase type B" evidence="4">
    <location>
        <begin position="22"/>
        <end position="491"/>
    </location>
</feature>
<keyword evidence="2 3" id="KW-0378">Hydrolase</keyword>
<dbReference type="AlphaFoldDB" id="A0A0N9UC55"/>
<dbReference type="InterPro" id="IPR019819">
    <property type="entry name" value="Carboxylesterase_B_CS"/>
</dbReference>
<comment type="similarity">
    <text evidence="1 3">Belongs to the type-B carboxylesterase/lipase family.</text>
</comment>
<dbReference type="PROSITE" id="PS00122">
    <property type="entry name" value="CARBOXYLESTERASE_B_1"/>
    <property type="match status" value="1"/>
</dbReference>
<dbReference type="SUPFAM" id="SSF53474">
    <property type="entry name" value="alpha/beta-Hydrolases"/>
    <property type="match status" value="1"/>
</dbReference>
<dbReference type="ESTHER" id="sphmc-a0a0n9uc55">
    <property type="family name" value="Carb_B_Bacteria"/>
</dbReference>
<feature type="signal peptide" evidence="3">
    <location>
        <begin position="1"/>
        <end position="19"/>
    </location>
</feature>
<accession>A0A0N9UC55</accession>
<sequence length="514" mass="54032">MRIFPAIALALTIASPVAAADQSVVETRSGAVEGIAEGESTAYRGIPYARPPVGDLRWRAPQPAEPWQKLRVADSFGPDCMQIPYKADAAPLGVKPSEDCLYLNVWTPAKRPRAKLPVMVWIYGGGFVNGGSSPPVYSGRAFAESGVVFVSFNYRLGRFGFFAHPALSREAAGTPTGNYAILDQIAALKWVQDNIAAFGGDPGNVTIFGESAGGMSVHALSTTLLAKGLFHKAISMSGGGRDLMGPLRTAAEAEAIGTGFAQAKGVTGDGADAAAALRALPADSVMSGLNLMCLFGAKDFTPLYTDGRIIQRPVDAAYAAGDGAAIPMMIGANDADGFFFGGGIDQAYTPLAAVRADAEQVYDPAGGKDAMRVGVAVSADMMFLEPARHVARIIAARGQPVFTYRFGYVPEYLRAKVPGAFHASELPFIFDTVDVRHGAATTPADRTAARLAHDYWVNFAKNGVPSANGGGAWSPYTAATDNVMTFDATGAHETADPIRTRLDFVERVVTAKAP</sequence>
<evidence type="ECO:0000259" key="4">
    <source>
        <dbReference type="Pfam" id="PF00135"/>
    </source>
</evidence>
<dbReference type="OrthoDB" id="9775851at2"/>
<evidence type="ECO:0000256" key="2">
    <source>
        <dbReference type="ARBA" id="ARBA00022801"/>
    </source>
</evidence>
<name>A0A0N9UC55_SPHMC</name>
<protein>
    <recommendedName>
        <fullName evidence="3">Carboxylic ester hydrolase</fullName>
        <ecNumber evidence="3">3.1.1.-</ecNumber>
    </recommendedName>
</protein>
<reference evidence="5 6" key="1">
    <citation type="journal article" date="2015" name="Genome Announc.">
        <title>Complete Genome Sequence of Polypropylene Glycol- and Polyethylene Glycol-Degrading Sphingopyxis macrogoltabida Strain EY-1.</title>
        <authorList>
            <person name="Ohtsubo Y."/>
            <person name="Nagata Y."/>
            <person name="Numata M."/>
            <person name="Tsuchikane K."/>
            <person name="Hosoyama A."/>
            <person name="Yamazoe A."/>
            <person name="Tsuda M."/>
            <person name="Fujita N."/>
            <person name="Kawai F."/>
        </authorList>
    </citation>
    <scope>NUCLEOTIDE SEQUENCE [LARGE SCALE GENOMIC DNA]</scope>
    <source>
        <strain evidence="5 6">EY-1</strain>
    </source>
</reference>
<evidence type="ECO:0000313" key="6">
    <source>
        <dbReference type="Proteomes" id="UP000058074"/>
    </source>
</evidence>
<evidence type="ECO:0000313" key="5">
    <source>
        <dbReference type="EMBL" id="ALH80905.1"/>
    </source>
</evidence>
<dbReference type="Gene3D" id="3.40.50.1820">
    <property type="entry name" value="alpha/beta hydrolase"/>
    <property type="match status" value="1"/>
</dbReference>
<dbReference type="InterPro" id="IPR002018">
    <property type="entry name" value="CarbesteraseB"/>
</dbReference>
<dbReference type="GO" id="GO:0016787">
    <property type="term" value="F:hydrolase activity"/>
    <property type="evidence" value="ECO:0007669"/>
    <property type="project" value="UniProtKB-KW"/>
</dbReference>
<dbReference type="EMBL" id="CP012700">
    <property type="protein sequence ID" value="ALH80905.1"/>
    <property type="molecule type" value="Genomic_DNA"/>
</dbReference>
<dbReference type="Pfam" id="PF00135">
    <property type="entry name" value="COesterase"/>
    <property type="match status" value="1"/>
</dbReference>
<dbReference type="PANTHER" id="PTHR11559">
    <property type="entry name" value="CARBOXYLESTERASE"/>
    <property type="match status" value="1"/>
</dbReference>
<evidence type="ECO:0000256" key="1">
    <source>
        <dbReference type="ARBA" id="ARBA00005964"/>
    </source>
</evidence>
<keyword evidence="3" id="KW-0732">Signal</keyword>
<dbReference type="InterPro" id="IPR029058">
    <property type="entry name" value="AB_hydrolase_fold"/>
</dbReference>
<evidence type="ECO:0000256" key="3">
    <source>
        <dbReference type="RuleBase" id="RU361235"/>
    </source>
</evidence>
<dbReference type="KEGG" id="smag:AN936_11145"/>
<organism evidence="5 6">
    <name type="scientific">Sphingopyxis macrogoltabida</name>
    <name type="common">Sphingomonas macrogoltabidus</name>
    <dbReference type="NCBI Taxonomy" id="33050"/>
    <lineage>
        <taxon>Bacteria</taxon>
        <taxon>Pseudomonadati</taxon>
        <taxon>Pseudomonadota</taxon>
        <taxon>Alphaproteobacteria</taxon>
        <taxon>Sphingomonadales</taxon>
        <taxon>Sphingomonadaceae</taxon>
        <taxon>Sphingopyxis</taxon>
    </lineage>
</organism>
<feature type="chain" id="PRO_5005962616" description="Carboxylic ester hydrolase" evidence="3">
    <location>
        <begin position="20"/>
        <end position="514"/>
    </location>
</feature>
<dbReference type="EC" id="3.1.1.-" evidence="3"/>
<dbReference type="InterPro" id="IPR050309">
    <property type="entry name" value="Type-B_Carboxylest/Lipase"/>
</dbReference>